<evidence type="ECO:0000313" key="7">
    <source>
        <dbReference type="EMBL" id="TQD36914.1"/>
    </source>
</evidence>
<dbReference type="PANTHER" id="PTHR14226">
    <property type="entry name" value="NEUROPATHY TARGET ESTERASE/SWISS CHEESE D.MELANOGASTER"/>
    <property type="match status" value="1"/>
</dbReference>
<dbReference type="CDD" id="cd07205">
    <property type="entry name" value="Pat_PNPLA6_PNPLA7_NTE1_like"/>
    <property type="match status" value="1"/>
</dbReference>
<evidence type="ECO:0000256" key="1">
    <source>
        <dbReference type="ARBA" id="ARBA00022801"/>
    </source>
</evidence>
<sequence>MRFLSLLIIFFSFSVFAQNPVQKDVKVGLVLSGGGAKGLAHIGALKVIDEVGVRIDYIGGSSMGAIVGALYASGYSPQELDSIFRKTNFRKLIQDDLPRGVKSFYEREEADRYAITLPFNNFNLTLPSSLSKGQNLYNLLSRLTAHVHNIEDFSKLPIPFFCTGTDIETGKQVILDSGSLPQAVAASGAIPSLFSPVLINDQLVADGGISNNYPVEILKGKNVDYIVGVDVQDTLVNRKKLQSALEILTQVNNFRTIQDMENKIAKTDLYINPDIRKFSILSFDEGAAIIDSGETAARKNIIALKQLAKRQSAKSKVQETVLNRLDSISINHIKISGNSTYPRNYITGKLKLPLKKKISYRQLNEAINRLSATGNFQRVEYQLKDTKQASKNLNLIVRENQNNTNLRFALHYDELYESAALVNLTHKSLFLTNDVTSLDIIVGDNFRYNFNYYIDKGNYWSIGLNSTLNQFDREVGVDFLDGNSSFSILDINELNIDYLDLSNRFYIETFLNRVFKFGMGLEHKYMRVKTKTFLTEDSQNPSFTILEESSLFAPYGYLEYDTYNHAYFPTEGAHFMGDFHLYLVEANTSINFSEFSLARGSLGVAKTIFKNFAVRLSTETGFKIGSDQSNVLNFYLGGYGNNYVNNIKPFYGYDFLSISGDSYIKASLELDYEIFKKNHLIASYNIANAEDDIFRTTEWISTPDYTGFAIGYGLETFLGPLEAKYSYSPERAESEWFLSLGFWF</sequence>
<proteinExistence type="predicted"/>
<keyword evidence="2 4" id="KW-0442">Lipid degradation</keyword>
<comment type="caution">
    <text evidence="7">The sequence shown here is derived from an EMBL/GenBank/DDBJ whole genome shotgun (WGS) entry which is preliminary data.</text>
</comment>
<organism evidence="7 8">
    <name type="scientific">Haloflavibacter putidus</name>
    <dbReference type="NCBI Taxonomy" id="2576776"/>
    <lineage>
        <taxon>Bacteria</taxon>
        <taxon>Pseudomonadati</taxon>
        <taxon>Bacteroidota</taxon>
        <taxon>Flavobacteriia</taxon>
        <taxon>Flavobacteriales</taxon>
        <taxon>Flavobacteriaceae</taxon>
        <taxon>Haloflavibacter</taxon>
    </lineage>
</organism>
<evidence type="ECO:0000313" key="8">
    <source>
        <dbReference type="Proteomes" id="UP000317169"/>
    </source>
</evidence>
<gene>
    <name evidence="7" type="ORF">FKR84_09895</name>
</gene>
<dbReference type="Pfam" id="PF19143">
    <property type="entry name" value="Omp85_2"/>
    <property type="match status" value="1"/>
</dbReference>
<keyword evidence="8" id="KW-1185">Reference proteome</keyword>
<dbReference type="GO" id="GO:0016787">
    <property type="term" value="F:hydrolase activity"/>
    <property type="evidence" value="ECO:0007669"/>
    <property type="project" value="UniProtKB-UniRule"/>
</dbReference>
<feature type="active site" description="Proton acceptor" evidence="4">
    <location>
        <position position="206"/>
    </location>
</feature>
<feature type="active site" description="Nucleophile" evidence="4">
    <location>
        <position position="62"/>
    </location>
</feature>
<feature type="short sequence motif" description="DGA/G" evidence="4">
    <location>
        <begin position="206"/>
        <end position="208"/>
    </location>
</feature>
<dbReference type="PANTHER" id="PTHR14226:SF76">
    <property type="entry name" value="NTE FAMILY PROTEIN RSSA"/>
    <property type="match status" value="1"/>
</dbReference>
<dbReference type="AlphaFoldDB" id="A0A507ZL86"/>
<dbReference type="OrthoDB" id="9770965at2"/>
<feature type="chain" id="PRO_5021222175" evidence="5">
    <location>
        <begin position="18"/>
        <end position="744"/>
    </location>
</feature>
<dbReference type="GO" id="GO:0016042">
    <property type="term" value="P:lipid catabolic process"/>
    <property type="evidence" value="ECO:0007669"/>
    <property type="project" value="UniProtKB-UniRule"/>
</dbReference>
<evidence type="ECO:0000256" key="3">
    <source>
        <dbReference type="ARBA" id="ARBA00023098"/>
    </source>
</evidence>
<dbReference type="Gene3D" id="3.40.1090.10">
    <property type="entry name" value="Cytosolic phospholipase A2 catalytic domain"/>
    <property type="match status" value="2"/>
</dbReference>
<dbReference type="InterPro" id="IPR002641">
    <property type="entry name" value="PNPLA_dom"/>
</dbReference>
<name>A0A507ZL86_9FLAO</name>
<evidence type="ECO:0000256" key="5">
    <source>
        <dbReference type="SAM" id="SignalP"/>
    </source>
</evidence>
<dbReference type="Gene3D" id="3.10.20.310">
    <property type="entry name" value="membrane protein fhac"/>
    <property type="match status" value="1"/>
</dbReference>
<keyword evidence="5" id="KW-0732">Signal</keyword>
<dbReference type="Pfam" id="PF01734">
    <property type="entry name" value="Patatin"/>
    <property type="match status" value="1"/>
</dbReference>
<dbReference type="GO" id="GO:0019867">
    <property type="term" value="C:outer membrane"/>
    <property type="evidence" value="ECO:0007669"/>
    <property type="project" value="InterPro"/>
</dbReference>
<protein>
    <submittedName>
        <fullName evidence="7">Patatin</fullName>
    </submittedName>
</protein>
<dbReference type="EMBL" id="VIAR01000010">
    <property type="protein sequence ID" value="TQD36914.1"/>
    <property type="molecule type" value="Genomic_DNA"/>
</dbReference>
<keyword evidence="1 4" id="KW-0378">Hydrolase</keyword>
<dbReference type="InterPro" id="IPR050301">
    <property type="entry name" value="NTE"/>
</dbReference>
<dbReference type="InterPro" id="IPR043864">
    <property type="entry name" value="Omp85-like_dom"/>
</dbReference>
<dbReference type="Proteomes" id="UP000317169">
    <property type="component" value="Unassembled WGS sequence"/>
</dbReference>
<feature type="domain" description="PNPLA" evidence="6">
    <location>
        <begin position="29"/>
        <end position="219"/>
    </location>
</feature>
<dbReference type="PROSITE" id="PS51635">
    <property type="entry name" value="PNPLA"/>
    <property type="match status" value="1"/>
</dbReference>
<accession>A0A507ZL86</accession>
<keyword evidence="3 4" id="KW-0443">Lipid metabolism</keyword>
<evidence type="ECO:0000256" key="2">
    <source>
        <dbReference type="ARBA" id="ARBA00022963"/>
    </source>
</evidence>
<reference evidence="7 8" key="1">
    <citation type="submission" date="2019-06" db="EMBL/GenBank/DDBJ databases">
        <title>Flavibacter putida gen. nov., sp. nov., a novel marine bacterium of the family Flavobacteriaceae isolated from coastal seawater.</title>
        <authorList>
            <person name="Feng X."/>
        </authorList>
    </citation>
    <scope>NUCLEOTIDE SEQUENCE [LARGE SCALE GENOMIC DNA]</scope>
    <source>
        <strain evidence="7 8">PLHSN227</strain>
    </source>
</reference>
<dbReference type="RefSeq" id="WP_141422152.1">
    <property type="nucleotide sequence ID" value="NZ_VIAR01000010.1"/>
</dbReference>
<evidence type="ECO:0000259" key="6">
    <source>
        <dbReference type="PROSITE" id="PS51635"/>
    </source>
</evidence>
<dbReference type="InterPro" id="IPR016035">
    <property type="entry name" value="Acyl_Trfase/lysoPLipase"/>
</dbReference>
<dbReference type="SUPFAM" id="SSF52151">
    <property type="entry name" value="FabD/lysophospholipase-like"/>
    <property type="match status" value="1"/>
</dbReference>
<evidence type="ECO:0000256" key="4">
    <source>
        <dbReference type="PROSITE-ProRule" id="PRU01161"/>
    </source>
</evidence>
<feature type="signal peptide" evidence="5">
    <location>
        <begin position="1"/>
        <end position="17"/>
    </location>
</feature>
<feature type="short sequence motif" description="GXSXG" evidence="4">
    <location>
        <begin position="60"/>
        <end position="64"/>
    </location>
</feature>
<feature type="short sequence motif" description="GXGXXG" evidence="4">
    <location>
        <begin position="33"/>
        <end position="38"/>
    </location>
</feature>